<reference evidence="2" key="2">
    <citation type="submission" date="2020-11" db="EMBL/GenBank/DDBJ databases">
        <authorList>
            <person name="McCartney M.A."/>
            <person name="Auch B."/>
            <person name="Kono T."/>
            <person name="Mallez S."/>
            <person name="Becker A."/>
            <person name="Gohl D.M."/>
            <person name="Silverstein K.A.T."/>
            <person name="Koren S."/>
            <person name="Bechman K.B."/>
            <person name="Herman A."/>
            <person name="Abrahante J.E."/>
            <person name="Garbe J."/>
        </authorList>
    </citation>
    <scope>NUCLEOTIDE SEQUENCE</scope>
    <source>
        <strain evidence="2">Duluth1</strain>
        <tissue evidence="2">Whole animal</tissue>
    </source>
</reference>
<dbReference type="Proteomes" id="UP000828390">
    <property type="component" value="Unassembled WGS sequence"/>
</dbReference>
<keyword evidence="3" id="KW-1185">Reference proteome</keyword>
<evidence type="ECO:0000313" key="3">
    <source>
        <dbReference type="Proteomes" id="UP000828390"/>
    </source>
</evidence>
<dbReference type="EMBL" id="JAIWYP010000003">
    <property type="protein sequence ID" value="KAH3849275.1"/>
    <property type="molecule type" value="Genomic_DNA"/>
</dbReference>
<dbReference type="PROSITE" id="PS51257">
    <property type="entry name" value="PROKAR_LIPOPROTEIN"/>
    <property type="match status" value="1"/>
</dbReference>
<evidence type="ECO:0000313" key="2">
    <source>
        <dbReference type="EMBL" id="KAH3849275.1"/>
    </source>
</evidence>
<name>A0A9D4KZZ1_DREPO</name>
<reference evidence="2" key="1">
    <citation type="journal article" date="2019" name="bioRxiv">
        <title>The Genome of the Zebra Mussel, Dreissena polymorpha: A Resource for Invasive Species Research.</title>
        <authorList>
            <person name="McCartney M.A."/>
            <person name="Auch B."/>
            <person name="Kono T."/>
            <person name="Mallez S."/>
            <person name="Zhang Y."/>
            <person name="Obille A."/>
            <person name="Becker A."/>
            <person name="Abrahante J.E."/>
            <person name="Garbe J."/>
            <person name="Badalamenti J.P."/>
            <person name="Herman A."/>
            <person name="Mangelson H."/>
            <person name="Liachko I."/>
            <person name="Sullivan S."/>
            <person name="Sone E.D."/>
            <person name="Koren S."/>
            <person name="Silverstein K.A.T."/>
            <person name="Beckman K.B."/>
            <person name="Gohl D.M."/>
        </authorList>
    </citation>
    <scope>NUCLEOTIDE SEQUENCE</scope>
    <source>
        <strain evidence="2">Duluth1</strain>
        <tissue evidence="2">Whole animal</tissue>
    </source>
</reference>
<protein>
    <submittedName>
        <fullName evidence="2">Uncharacterized protein</fullName>
    </submittedName>
</protein>
<gene>
    <name evidence="2" type="ORF">DPMN_091671</name>
</gene>
<proteinExistence type="predicted"/>
<comment type="caution">
    <text evidence="2">The sequence shown here is derived from an EMBL/GenBank/DDBJ whole genome shotgun (WGS) entry which is preliminary data.</text>
</comment>
<evidence type="ECO:0000256" key="1">
    <source>
        <dbReference type="SAM" id="SignalP"/>
    </source>
</evidence>
<dbReference type="AlphaFoldDB" id="A0A9D4KZZ1"/>
<keyword evidence="1" id="KW-0732">Signal</keyword>
<sequence>MHKCILSVVRSVQLIATILSCQSTDPVGELHQCLSRLRCLFLWNAITDFI</sequence>
<feature type="chain" id="PRO_5038933407" evidence="1">
    <location>
        <begin position="21"/>
        <end position="50"/>
    </location>
</feature>
<accession>A0A9D4KZZ1</accession>
<organism evidence="2 3">
    <name type="scientific">Dreissena polymorpha</name>
    <name type="common">Zebra mussel</name>
    <name type="synonym">Mytilus polymorpha</name>
    <dbReference type="NCBI Taxonomy" id="45954"/>
    <lineage>
        <taxon>Eukaryota</taxon>
        <taxon>Metazoa</taxon>
        <taxon>Spiralia</taxon>
        <taxon>Lophotrochozoa</taxon>
        <taxon>Mollusca</taxon>
        <taxon>Bivalvia</taxon>
        <taxon>Autobranchia</taxon>
        <taxon>Heteroconchia</taxon>
        <taxon>Euheterodonta</taxon>
        <taxon>Imparidentia</taxon>
        <taxon>Neoheterodontei</taxon>
        <taxon>Myida</taxon>
        <taxon>Dreissenoidea</taxon>
        <taxon>Dreissenidae</taxon>
        <taxon>Dreissena</taxon>
    </lineage>
</organism>
<feature type="signal peptide" evidence="1">
    <location>
        <begin position="1"/>
        <end position="20"/>
    </location>
</feature>